<reference evidence="3 4" key="1">
    <citation type="journal article" date="2010" name="Science">
        <title>Genomic analysis of organismal complexity in the multicellular green alga Volvox carteri.</title>
        <authorList>
            <person name="Prochnik S.E."/>
            <person name="Umen J."/>
            <person name="Nedelcu A.M."/>
            <person name="Hallmann A."/>
            <person name="Miller S.M."/>
            <person name="Nishii I."/>
            <person name="Ferris P."/>
            <person name="Kuo A."/>
            <person name="Mitros T."/>
            <person name="Fritz-Laylin L.K."/>
            <person name="Hellsten U."/>
            <person name="Chapman J."/>
            <person name="Simakov O."/>
            <person name="Rensing S.A."/>
            <person name="Terry A."/>
            <person name="Pangilinan J."/>
            <person name="Kapitonov V."/>
            <person name="Jurka J."/>
            <person name="Salamov A."/>
            <person name="Shapiro H."/>
            <person name="Schmutz J."/>
            <person name="Grimwood J."/>
            <person name="Lindquist E."/>
            <person name="Lucas S."/>
            <person name="Grigoriev I.V."/>
            <person name="Schmitt R."/>
            <person name="Kirk D."/>
            <person name="Rokhsar D.S."/>
        </authorList>
    </citation>
    <scope>NUCLEOTIDE SEQUENCE [LARGE SCALE GENOMIC DNA]</scope>
    <source>
        <strain evidence="4">f. Nagariensis / Eve</strain>
    </source>
</reference>
<dbReference type="InParanoid" id="D8TXI4"/>
<organism evidence="4">
    <name type="scientific">Volvox carteri f. nagariensis</name>
    <dbReference type="NCBI Taxonomy" id="3068"/>
    <lineage>
        <taxon>Eukaryota</taxon>
        <taxon>Viridiplantae</taxon>
        <taxon>Chlorophyta</taxon>
        <taxon>core chlorophytes</taxon>
        <taxon>Chlorophyceae</taxon>
        <taxon>CS clade</taxon>
        <taxon>Chlamydomonadales</taxon>
        <taxon>Volvocaceae</taxon>
        <taxon>Volvox</taxon>
    </lineage>
</organism>
<dbReference type="OrthoDB" id="553300at2759"/>
<gene>
    <name evidence="3" type="ORF">VOLCADRAFT_91604</name>
</gene>
<feature type="compositionally biased region" description="Low complexity" evidence="2">
    <location>
        <begin position="95"/>
        <end position="104"/>
    </location>
</feature>
<dbReference type="AlphaFoldDB" id="D8TXI4"/>
<dbReference type="EMBL" id="GL378342">
    <property type="protein sequence ID" value="EFJ48015.1"/>
    <property type="molecule type" value="Genomic_DNA"/>
</dbReference>
<name>D8TXI4_VOLCA</name>
<sequence>MRRLPVKLGVGWVSVGRFVSCLRFQIPAVCQLQRSSNAAPAEAPVQRLPAAAGGAGRLASSIDGQAGAGHQHDTSSLLRQAVAVALVAAKRRRQQQAQSVAAADDSGDGGGRLDSREAIRLREEVAEWRERARELQGEVQRMRTAAATLHAAVGLPAPPITTAPEPATLRQPCDASALYRGSGGGVSGSAGRVPDGSCDQGQMAPGDTTVRGAALAHGALQELLLPLLLPPAPALTLAPVPIQGRPSTAQWKPYDISTAAVAGANGGSSGSGGGGIITTAGVAAFEREQALLRGVNMADHPSSSAASGSSGGGCAFYPSGRRGSQPNGAAAAAVVAAAMAPTAADTATKAAALSRVLLGLQSLAELKAASAAGSEPSGTAVSNPVALHAAALRHGGTPPHIAVLDFIEELLVGSREGTTPAVIATDVRQAHLRHAVKLLAASVHSLASTAVVSAGAVDTAAAAAPAGLGTSADSDVAYHQPEGGARVGLAAPSIASTTAAMAAREQLLTVVLDLSRAVDRLLTAACSSGRSGAESITVVAAAQALGELLAVPSLGQHVLVCAAEKVHELGQTLAAAVAAAAPASGVALPERRSILVRLASAATALNHARPLFDILADCSRRLPSWCAIVTAVAKPTDIGPDYLASHVQALLAAADTLSDSSNPKQQQQRQQQQREMPSRQIFPLYNIAVRECLAGTAAALMTVASGGPEFAGCGLVPHCRTLCARIKQAALLPA</sequence>
<dbReference type="KEGG" id="vcn:VOLCADRAFT_91604"/>
<feature type="compositionally biased region" description="Low complexity" evidence="2">
    <location>
        <begin position="657"/>
        <end position="674"/>
    </location>
</feature>
<keyword evidence="1" id="KW-0175">Coiled coil</keyword>
<dbReference type="RefSeq" id="XP_002951121.1">
    <property type="nucleotide sequence ID" value="XM_002951075.1"/>
</dbReference>
<evidence type="ECO:0000313" key="3">
    <source>
        <dbReference type="EMBL" id="EFJ48015.1"/>
    </source>
</evidence>
<evidence type="ECO:0000313" key="4">
    <source>
        <dbReference type="Proteomes" id="UP000001058"/>
    </source>
</evidence>
<protein>
    <submittedName>
        <fullName evidence="3">Uncharacterized protein</fullName>
    </submittedName>
</protein>
<feature type="coiled-coil region" evidence="1">
    <location>
        <begin position="118"/>
        <end position="145"/>
    </location>
</feature>
<feature type="region of interest" description="Disordered" evidence="2">
    <location>
        <begin position="95"/>
        <end position="116"/>
    </location>
</feature>
<keyword evidence="4" id="KW-1185">Reference proteome</keyword>
<evidence type="ECO:0000256" key="1">
    <source>
        <dbReference type="SAM" id="Coils"/>
    </source>
</evidence>
<dbReference type="GeneID" id="9615280"/>
<feature type="region of interest" description="Disordered" evidence="2">
    <location>
        <begin position="657"/>
        <end position="676"/>
    </location>
</feature>
<accession>D8TXI4</accession>
<dbReference type="Proteomes" id="UP000001058">
    <property type="component" value="Unassembled WGS sequence"/>
</dbReference>
<evidence type="ECO:0000256" key="2">
    <source>
        <dbReference type="SAM" id="MobiDB-lite"/>
    </source>
</evidence>
<proteinExistence type="predicted"/>